<evidence type="ECO:0000313" key="3">
    <source>
        <dbReference type="Proteomes" id="UP000694580"/>
    </source>
</evidence>
<organism evidence="2 3">
    <name type="scientific">Denticeps clupeoides</name>
    <name type="common">denticle herring</name>
    <dbReference type="NCBI Taxonomy" id="299321"/>
    <lineage>
        <taxon>Eukaryota</taxon>
        <taxon>Metazoa</taxon>
        <taxon>Chordata</taxon>
        <taxon>Craniata</taxon>
        <taxon>Vertebrata</taxon>
        <taxon>Euteleostomi</taxon>
        <taxon>Actinopterygii</taxon>
        <taxon>Neopterygii</taxon>
        <taxon>Teleostei</taxon>
        <taxon>Clupei</taxon>
        <taxon>Clupeiformes</taxon>
        <taxon>Denticipitoidei</taxon>
        <taxon>Denticipitidae</taxon>
        <taxon>Denticeps</taxon>
    </lineage>
</organism>
<feature type="transmembrane region" description="Helical" evidence="1">
    <location>
        <begin position="65"/>
        <end position="87"/>
    </location>
</feature>
<keyword evidence="1" id="KW-0812">Transmembrane</keyword>
<name>A0AAY4BEW9_9TELE</name>
<reference evidence="2 3" key="1">
    <citation type="submission" date="2020-06" db="EMBL/GenBank/DDBJ databases">
        <authorList>
            <consortium name="Wellcome Sanger Institute Data Sharing"/>
        </authorList>
    </citation>
    <scope>NUCLEOTIDE SEQUENCE [LARGE SCALE GENOMIC DNA]</scope>
</reference>
<accession>A0AAY4BEW9</accession>
<feature type="transmembrane region" description="Helical" evidence="1">
    <location>
        <begin position="127"/>
        <end position="145"/>
    </location>
</feature>
<keyword evidence="1" id="KW-0472">Membrane</keyword>
<keyword evidence="3" id="KW-1185">Reference proteome</keyword>
<reference evidence="2" key="2">
    <citation type="submission" date="2025-08" db="UniProtKB">
        <authorList>
            <consortium name="Ensembl"/>
        </authorList>
    </citation>
    <scope>IDENTIFICATION</scope>
</reference>
<reference evidence="2" key="3">
    <citation type="submission" date="2025-09" db="UniProtKB">
        <authorList>
            <consortium name="Ensembl"/>
        </authorList>
    </citation>
    <scope>IDENTIFICATION</scope>
</reference>
<sequence>VEARSPLFMTLGLTPAAACQCFTLVALCTSIADPNWIHVQNTSALAAFFRCSAAPLGGLNGTGMWLLYALAALCYGSVLFSSTSFLLDFLGVGLTHARLIEALHVFTGDLLGNLTRSGLHPYAGESLYIQVLGLIFSCMAAAFSISSQTETSRSRHYVPVDSRDTEPLLARAGREELDGQVFPETGS</sequence>
<evidence type="ECO:0000313" key="2">
    <source>
        <dbReference type="Ensembl" id="ENSDCDP00010019445.1"/>
    </source>
</evidence>
<dbReference type="GeneTree" id="ENSGT00970000195658"/>
<dbReference type="Ensembl" id="ENSDCDT00010020558.1">
    <property type="protein sequence ID" value="ENSDCDP00010019445.1"/>
    <property type="gene ID" value="ENSDCDG00010008783.1"/>
</dbReference>
<protein>
    <submittedName>
        <fullName evidence="2">Uncharacterized protein</fullName>
    </submittedName>
</protein>
<dbReference type="Proteomes" id="UP000694580">
    <property type="component" value="Chromosome 3"/>
</dbReference>
<dbReference type="AlphaFoldDB" id="A0AAY4BEW9"/>
<evidence type="ECO:0000256" key="1">
    <source>
        <dbReference type="SAM" id="Phobius"/>
    </source>
</evidence>
<keyword evidence="1" id="KW-1133">Transmembrane helix</keyword>
<proteinExistence type="predicted"/>